<dbReference type="EMBL" id="KE384733">
    <property type="protein sequence ID" value="KJK78695.1"/>
    <property type="molecule type" value="Genomic_DNA"/>
</dbReference>
<sequence length="429" mass="48941">MDDIEALRRKLREAENRVLEEQHRREEDQRQWEEDQRQWEEEQHRRQVAEALIAASQPQNLQQYLETCHSLHLAIKVVTDRSLTTQGETTNPTGLIFPQRIIPWDDFAMRQEEIWNSLSISKLFCKPAYPSNHQMEFLRSLLKPISSEAGLRNFKFYVVENAVKRLVDQANTDPLLRSSLGIQGTVTFKSHTNLGTTNDLISEPTEHVPLDGDDTGATAQGSAPEQAPARKSRRKARGKGNRADEFCVYRTLEGRKIPVLTIKYKAPHKLSLNEIITGLKAEIQPERDVINRDSQGFVLTARRLAAAMVTQLFSYMIGKGLQFGYICTGQALVFLHIPNNPSTVYFSVCVPNQDVIDDNETRLHCTAVTQVFAFILQALRAKSPPPQTWHNAAKTLGIWTVKYDDILRDIPPSERKRKEPCASPYRSQR</sequence>
<gene>
    <name evidence="2" type="ORF">H634G_06071</name>
</gene>
<feature type="region of interest" description="Disordered" evidence="1">
    <location>
        <begin position="194"/>
        <end position="238"/>
    </location>
</feature>
<evidence type="ECO:0000256" key="1">
    <source>
        <dbReference type="SAM" id="MobiDB-lite"/>
    </source>
</evidence>
<dbReference type="Proteomes" id="UP000054544">
    <property type="component" value="Unassembled WGS sequence"/>
</dbReference>
<dbReference type="STRING" id="1291518.A0A0D9P1J3"/>
<keyword evidence="3" id="KW-1185">Reference proteome</keyword>
<accession>A0A0D9P1J3</accession>
<evidence type="ECO:0000313" key="3">
    <source>
        <dbReference type="Proteomes" id="UP000054544"/>
    </source>
</evidence>
<name>A0A0D9P1J3_METAN</name>
<organism evidence="2 3">
    <name type="scientific">Metarhizium anisopliae BRIP 53293</name>
    <dbReference type="NCBI Taxonomy" id="1291518"/>
    <lineage>
        <taxon>Eukaryota</taxon>
        <taxon>Fungi</taxon>
        <taxon>Dikarya</taxon>
        <taxon>Ascomycota</taxon>
        <taxon>Pezizomycotina</taxon>
        <taxon>Sordariomycetes</taxon>
        <taxon>Hypocreomycetidae</taxon>
        <taxon>Hypocreales</taxon>
        <taxon>Clavicipitaceae</taxon>
        <taxon>Metarhizium</taxon>
    </lineage>
</organism>
<protein>
    <submittedName>
        <fullName evidence="2">Uncharacterized protein</fullName>
    </submittedName>
</protein>
<dbReference type="OrthoDB" id="2156052at2759"/>
<proteinExistence type="predicted"/>
<feature type="region of interest" description="Disordered" evidence="1">
    <location>
        <begin position="17"/>
        <end position="36"/>
    </location>
</feature>
<reference evidence="3" key="1">
    <citation type="journal article" date="2014" name="BMC Genomics">
        <title>The genome sequence of the biocontrol fungus Metarhizium anisopliae and comparative genomics of Metarhizium species.</title>
        <authorList>
            <person name="Pattemore J.A."/>
            <person name="Hane J.K."/>
            <person name="Williams A.H."/>
            <person name="Wilson B.A."/>
            <person name="Stodart B.J."/>
            <person name="Ash G.J."/>
        </authorList>
    </citation>
    <scope>NUCLEOTIDE SEQUENCE [LARGE SCALE GENOMIC DNA]</scope>
    <source>
        <strain evidence="3">BRIP 53293</strain>
    </source>
</reference>
<dbReference type="AlphaFoldDB" id="A0A0D9P1J3"/>
<evidence type="ECO:0000313" key="2">
    <source>
        <dbReference type="EMBL" id="KJK78695.1"/>
    </source>
</evidence>